<keyword evidence="2" id="KW-1003">Cell membrane</keyword>
<evidence type="ECO:0000313" key="10">
    <source>
        <dbReference type="Proteomes" id="UP000325536"/>
    </source>
</evidence>
<keyword evidence="5 7" id="KW-1133">Transmembrane helix</keyword>
<accession>A0A5P3MR53</accession>
<reference evidence="9 10" key="1">
    <citation type="submission" date="2018-08" db="EMBL/GenBank/DDBJ databases">
        <title>Neisseria animalis ATCC 49930 complete genome.</title>
        <authorList>
            <person name="Veseli I.A."/>
            <person name="Mascarenhas dos Santos A.C."/>
            <person name="Buttler R."/>
            <person name="Pombert J.-F."/>
        </authorList>
    </citation>
    <scope>NUCLEOTIDE SEQUENCE [LARGE SCALE GENOMIC DNA]</scope>
    <source>
        <strain evidence="9 10">ATCC 49930</strain>
    </source>
</reference>
<dbReference type="GO" id="GO:0016787">
    <property type="term" value="F:hydrolase activity"/>
    <property type="evidence" value="ECO:0007669"/>
    <property type="project" value="UniProtKB-KW"/>
</dbReference>
<evidence type="ECO:0000256" key="4">
    <source>
        <dbReference type="ARBA" id="ARBA00022801"/>
    </source>
</evidence>
<evidence type="ECO:0000256" key="6">
    <source>
        <dbReference type="ARBA" id="ARBA00023136"/>
    </source>
</evidence>
<evidence type="ECO:0000259" key="8">
    <source>
        <dbReference type="SMART" id="SM00014"/>
    </source>
</evidence>
<keyword evidence="4" id="KW-0378">Hydrolase</keyword>
<evidence type="ECO:0000256" key="7">
    <source>
        <dbReference type="SAM" id="Phobius"/>
    </source>
</evidence>
<feature type="transmembrane region" description="Helical" evidence="7">
    <location>
        <begin position="57"/>
        <end position="86"/>
    </location>
</feature>
<keyword evidence="6 7" id="KW-0472">Membrane</keyword>
<dbReference type="AlphaFoldDB" id="A0A5P3MR53"/>
<feature type="domain" description="Phosphatidic acid phosphatase type 2/haloperoxidase" evidence="8">
    <location>
        <begin position="92"/>
        <end position="204"/>
    </location>
</feature>
<dbReference type="CDD" id="cd03392">
    <property type="entry name" value="PAP2_like_2"/>
    <property type="match status" value="1"/>
</dbReference>
<dbReference type="Gene3D" id="1.20.144.10">
    <property type="entry name" value="Phosphatidic acid phosphatase type 2/haloperoxidase"/>
    <property type="match status" value="1"/>
</dbReference>
<evidence type="ECO:0000256" key="5">
    <source>
        <dbReference type="ARBA" id="ARBA00022989"/>
    </source>
</evidence>
<dbReference type="InterPro" id="IPR000326">
    <property type="entry name" value="PAP2/HPO"/>
</dbReference>
<sequence>MLLLRAYLPLLLRLSALSAAVLIPSALVGLIAARIWAGQGFAFEVPLMLWIHHHVGSWFAPVAVIMHYVGKTSLAVPLITLAAVWLHFRKRTGYAAFLILSTALPTLVMLLSKAVFDRPRPMLWPRLIEESNTSFPSGHSTFAAALATLLFIIFLHSPKRTLLLTGGIVFTLLMGFSRVYLGVHYPTDVLAGWINGCATVCAVYFCFFRKYLHK</sequence>
<dbReference type="Pfam" id="PF01569">
    <property type="entry name" value="PAP2"/>
    <property type="match status" value="1"/>
</dbReference>
<keyword evidence="3 7" id="KW-0812">Transmembrane</keyword>
<dbReference type="SUPFAM" id="SSF48317">
    <property type="entry name" value="Acid phosphatase/Vanadium-dependent haloperoxidase"/>
    <property type="match status" value="1"/>
</dbReference>
<evidence type="ECO:0000256" key="1">
    <source>
        <dbReference type="ARBA" id="ARBA00004651"/>
    </source>
</evidence>
<comment type="subcellular location">
    <subcellularLocation>
        <location evidence="1">Cell membrane</location>
        <topology evidence="1">Multi-pass membrane protein</topology>
    </subcellularLocation>
</comment>
<proteinExistence type="predicted"/>
<dbReference type="EMBL" id="CP031699">
    <property type="protein sequence ID" value="QEY24073.1"/>
    <property type="molecule type" value="Genomic_DNA"/>
</dbReference>
<dbReference type="SMART" id="SM00014">
    <property type="entry name" value="acidPPc"/>
    <property type="match status" value="1"/>
</dbReference>
<dbReference type="InterPro" id="IPR036938">
    <property type="entry name" value="PAP2/HPO_sf"/>
</dbReference>
<dbReference type="PANTHER" id="PTHR14969:SF62">
    <property type="entry name" value="DECAPRENYLPHOSPHORYL-5-PHOSPHORIBOSE PHOSPHATASE RV3807C-RELATED"/>
    <property type="match status" value="1"/>
</dbReference>
<dbReference type="PANTHER" id="PTHR14969">
    <property type="entry name" value="SPHINGOSINE-1-PHOSPHATE PHOSPHOHYDROLASE"/>
    <property type="match status" value="1"/>
</dbReference>
<evidence type="ECO:0000256" key="3">
    <source>
        <dbReference type="ARBA" id="ARBA00022692"/>
    </source>
</evidence>
<feature type="transmembrane region" description="Helical" evidence="7">
    <location>
        <begin position="12"/>
        <end position="37"/>
    </location>
</feature>
<protein>
    <submittedName>
        <fullName evidence="9">PAP2 family protein</fullName>
    </submittedName>
</protein>
<feature type="transmembrane region" description="Helical" evidence="7">
    <location>
        <begin position="162"/>
        <end position="183"/>
    </location>
</feature>
<evidence type="ECO:0000256" key="2">
    <source>
        <dbReference type="ARBA" id="ARBA00022475"/>
    </source>
</evidence>
<evidence type="ECO:0000313" key="9">
    <source>
        <dbReference type="EMBL" id="QEY24073.1"/>
    </source>
</evidence>
<dbReference type="RefSeq" id="WP_123795254.1">
    <property type="nucleotide sequence ID" value="NZ_CP031699.1"/>
</dbReference>
<name>A0A5P3MR53_NEIAN</name>
<organism evidence="9 10">
    <name type="scientific">Neisseria animalis</name>
    <dbReference type="NCBI Taxonomy" id="492"/>
    <lineage>
        <taxon>Bacteria</taxon>
        <taxon>Pseudomonadati</taxon>
        <taxon>Pseudomonadota</taxon>
        <taxon>Betaproteobacteria</taxon>
        <taxon>Neisseriales</taxon>
        <taxon>Neisseriaceae</taxon>
        <taxon>Neisseria</taxon>
    </lineage>
</organism>
<feature type="transmembrane region" description="Helical" evidence="7">
    <location>
        <begin position="136"/>
        <end position="155"/>
    </location>
</feature>
<keyword evidence="10" id="KW-1185">Reference proteome</keyword>
<dbReference type="GO" id="GO:0005886">
    <property type="term" value="C:plasma membrane"/>
    <property type="evidence" value="ECO:0007669"/>
    <property type="project" value="UniProtKB-SubCell"/>
</dbReference>
<feature type="transmembrane region" description="Helical" evidence="7">
    <location>
        <begin position="189"/>
        <end position="208"/>
    </location>
</feature>
<gene>
    <name evidence="9" type="ORF">D0T90_05835</name>
</gene>
<dbReference type="KEGG" id="naq:D0T90_05835"/>
<dbReference type="OrthoDB" id="9780918at2"/>
<feature type="transmembrane region" description="Helical" evidence="7">
    <location>
        <begin position="93"/>
        <end position="116"/>
    </location>
</feature>
<dbReference type="Proteomes" id="UP000325536">
    <property type="component" value="Chromosome"/>
</dbReference>